<evidence type="ECO:0000259" key="1">
    <source>
        <dbReference type="Pfam" id="PF02589"/>
    </source>
</evidence>
<evidence type="ECO:0000313" key="3">
    <source>
        <dbReference type="Proteomes" id="UP000287701"/>
    </source>
</evidence>
<evidence type="ECO:0000313" key="2">
    <source>
        <dbReference type="EMBL" id="QAR31019.1"/>
    </source>
</evidence>
<dbReference type="PANTHER" id="PTHR43682">
    <property type="entry name" value="LACTATE UTILIZATION PROTEIN C"/>
    <property type="match status" value="1"/>
</dbReference>
<dbReference type="InterPro" id="IPR037171">
    <property type="entry name" value="NagB/RpiA_transferase-like"/>
</dbReference>
<proteinExistence type="predicted"/>
<reference evidence="2 3" key="1">
    <citation type="submission" date="2019-01" db="EMBL/GenBank/DDBJ databases">
        <title>Whole Genome of Ornithobacterium rhinotracheale FARPER-174b.</title>
        <authorList>
            <person name="Tataje-Lavanda L.A."/>
            <person name="Montalvan A."/>
            <person name="Montesinos R."/>
            <person name="Zimic M."/>
            <person name="Fernandez-Sanchez M."/>
            <person name="Fernandez-Diaz M."/>
        </authorList>
    </citation>
    <scope>NUCLEOTIDE SEQUENCE [LARGE SCALE GENOMIC DNA]</scope>
    <source>
        <strain evidence="2 3">FARPER-174b</strain>
    </source>
</reference>
<dbReference type="SUPFAM" id="SSF100950">
    <property type="entry name" value="NagB/RpiA/CoA transferase-like"/>
    <property type="match status" value="1"/>
</dbReference>
<dbReference type="OrthoDB" id="9794157at2"/>
<dbReference type="InterPro" id="IPR003741">
    <property type="entry name" value="LUD_dom"/>
</dbReference>
<name>A0A3R5Y3T8_ORNRH</name>
<feature type="domain" description="LUD" evidence="1">
    <location>
        <begin position="94"/>
        <end position="193"/>
    </location>
</feature>
<dbReference type="Proteomes" id="UP000287701">
    <property type="component" value="Chromosome"/>
</dbReference>
<accession>A0A3R5Y3T8</accession>
<dbReference type="AlphaFoldDB" id="A0A3R5Y3T8"/>
<sequence length="197" mass="21974">MTTKEKILNDIRQNLPKREKVAHPEIPTFEKEGVDLLATFKKNLEIAAGKWHEVNSIEEAQEIVKKEFPDAKVICSVTDEWQGNKPIGSINHPQDLADVDLGIIRAEFGVAEMGMVWLTEKDLKVNAIGFLSQHLIILLDPNKLTENMHTAYHKLDLMGIKYGNFMMGPSATADIEATLVHGAQGARSLTVFFLPEA</sequence>
<dbReference type="Gene3D" id="3.40.50.10420">
    <property type="entry name" value="NagB/RpiA/CoA transferase-like"/>
    <property type="match status" value="1"/>
</dbReference>
<dbReference type="Pfam" id="PF02589">
    <property type="entry name" value="LUD_dom"/>
    <property type="match status" value="1"/>
</dbReference>
<organism evidence="2 3">
    <name type="scientific">Ornithobacterium rhinotracheale</name>
    <dbReference type="NCBI Taxonomy" id="28251"/>
    <lineage>
        <taxon>Bacteria</taxon>
        <taxon>Pseudomonadati</taxon>
        <taxon>Bacteroidota</taxon>
        <taxon>Flavobacteriia</taxon>
        <taxon>Flavobacteriales</taxon>
        <taxon>Weeksellaceae</taxon>
        <taxon>Ornithobacterium</taxon>
    </lineage>
</organism>
<dbReference type="PANTHER" id="PTHR43682:SF1">
    <property type="entry name" value="LACTATE UTILIZATION PROTEIN C"/>
    <property type="match status" value="1"/>
</dbReference>
<dbReference type="EMBL" id="CP035107">
    <property type="protein sequence ID" value="QAR31019.1"/>
    <property type="molecule type" value="Genomic_DNA"/>
</dbReference>
<protein>
    <recommendedName>
        <fullName evidence="1">LUD domain-containing protein</fullName>
    </recommendedName>
</protein>
<dbReference type="RefSeq" id="WP_128501474.1">
    <property type="nucleotide sequence ID" value="NZ_CP035107.1"/>
</dbReference>
<dbReference type="InterPro" id="IPR024185">
    <property type="entry name" value="FTHF_cligase-like_sf"/>
</dbReference>
<gene>
    <name evidence="2" type="ORF">EQP59_06550</name>
</gene>